<organism evidence="2 3">
    <name type="scientific">Coprinellus micaceus</name>
    <name type="common">Glistening ink-cap mushroom</name>
    <name type="synonym">Coprinus micaceus</name>
    <dbReference type="NCBI Taxonomy" id="71717"/>
    <lineage>
        <taxon>Eukaryota</taxon>
        <taxon>Fungi</taxon>
        <taxon>Dikarya</taxon>
        <taxon>Basidiomycota</taxon>
        <taxon>Agaricomycotina</taxon>
        <taxon>Agaricomycetes</taxon>
        <taxon>Agaricomycetidae</taxon>
        <taxon>Agaricales</taxon>
        <taxon>Agaricineae</taxon>
        <taxon>Psathyrellaceae</taxon>
        <taxon>Coprinellus</taxon>
    </lineage>
</organism>
<gene>
    <name evidence="2" type="ORF">FA13DRAFT_80061</name>
</gene>
<dbReference type="Proteomes" id="UP000298030">
    <property type="component" value="Unassembled WGS sequence"/>
</dbReference>
<comment type="caution">
    <text evidence="2">The sequence shown here is derived from an EMBL/GenBank/DDBJ whole genome shotgun (WGS) entry which is preliminary data.</text>
</comment>
<proteinExistence type="predicted"/>
<dbReference type="EMBL" id="QPFP01000010">
    <property type="protein sequence ID" value="TEB34307.1"/>
    <property type="molecule type" value="Genomic_DNA"/>
</dbReference>
<reference evidence="2 3" key="1">
    <citation type="journal article" date="2019" name="Nat. Ecol. Evol.">
        <title>Megaphylogeny resolves global patterns of mushroom evolution.</title>
        <authorList>
            <person name="Varga T."/>
            <person name="Krizsan K."/>
            <person name="Foldi C."/>
            <person name="Dima B."/>
            <person name="Sanchez-Garcia M."/>
            <person name="Sanchez-Ramirez S."/>
            <person name="Szollosi G.J."/>
            <person name="Szarkandi J.G."/>
            <person name="Papp V."/>
            <person name="Albert L."/>
            <person name="Andreopoulos W."/>
            <person name="Angelini C."/>
            <person name="Antonin V."/>
            <person name="Barry K.W."/>
            <person name="Bougher N.L."/>
            <person name="Buchanan P."/>
            <person name="Buyck B."/>
            <person name="Bense V."/>
            <person name="Catcheside P."/>
            <person name="Chovatia M."/>
            <person name="Cooper J."/>
            <person name="Damon W."/>
            <person name="Desjardin D."/>
            <person name="Finy P."/>
            <person name="Geml J."/>
            <person name="Haridas S."/>
            <person name="Hughes K."/>
            <person name="Justo A."/>
            <person name="Karasinski D."/>
            <person name="Kautmanova I."/>
            <person name="Kiss B."/>
            <person name="Kocsube S."/>
            <person name="Kotiranta H."/>
            <person name="LaButti K.M."/>
            <person name="Lechner B.E."/>
            <person name="Liimatainen K."/>
            <person name="Lipzen A."/>
            <person name="Lukacs Z."/>
            <person name="Mihaltcheva S."/>
            <person name="Morgado L.N."/>
            <person name="Niskanen T."/>
            <person name="Noordeloos M.E."/>
            <person name="Ohm R.A."/>
            <person name="Ortiz-Santana B."/>
            <person name="Ovrebo C."/>
            <person name="Racz N."/>
            <person name="Riley R."/>
            <person name="Savchenko A."/>
            <person name="Shiryaev A."/>
            <person name="Soop K."/>
            <person name="Spirin V."/>
            <person name="Szebenyi C."/>
            <person name="Tomsovsky M."/>
            <person name="Tulloss R.E."/>
            <person name="Uehling J."/>
            <person name="Grigoriev I.V."/>
            <person name="Vagvolgyi C."/>
            <person name="Papp T."/>
            <person name="Martin F.M."/>
            <person name="Miettinen O."/>
            <person name="Hibbett D.S."/>
            <person name="Nagy L.G."/>
        </authorList>
    </citation>
    <scope>NUCLEOTIDE SEQUENCE [LARGE SCALE GENOMIC DNA]</scope>
    <source>
        <strain evidence="2 3">FP101781</strain>
    </source>
</reference>
<evidence type="ECO:0000313" key="2">
    <source>
        <dbReference type="EMBL" id="TEB34307.1"/>
    </source>
</evidence>
<feature type="region of interest" description="Disordered" evidence="1">
    <location>
        <begin position="184"/>
        <end position="212"/>
    </location>
</feature>
<name>A0A4Y7TJE3_COPMI</name>
<dbReference type="AlphaFoldDB" id="A0A4Y7TJE3"/>
<evidence type="ECO:0000256" key="1">
    <source>
        <dbReference type="SAM" id="MobiDB-lite"/>
    </source>
</evidence>
<keyword evidence="3" id="KW-1185">Reference proteome</keyword>
<dbReference type="OrthoDB" id="4926491at2759"/>
<protein>
    <submittedName>
        <fullName evidence="2">Uncharacterized protein</fullName>
    </submittedName>
</protein>
<accession>A0A4Y7TJE3</accession>
<evidence type="ECO:0000313" key="3">
    <source>
        <dbReference type="Proteomes" id="UP000298030"/>
    </source>
</evidence>
<sequence>MPANDLPLKIRMDIRDLWNGTERPLQQSITNLTTTLGHKIIPQVQWPNVWEEMKQAIPDPADFIPAMVTYTAAWYDQMNWRLENDAFADWTEQLLSALSQVSTGTEISLRIEVQGASHSGAIRTSWNDSFQSFNFYIPRQTPNSSLLSSSLDMELARSFGGGQADAPPSLSVDEDGWANVEEPERTAPVTRASGTSIHRGQQVMLPRSRNEFDGPKALPPLTMLARPGDLFQNTSPYILIVEVGNPMLVQCSHQRSLELLAQYLNKWGRPNKNDSQRRNVYTVDLIESDFAVGVNDTLRIEPKIAYGRTGPINSTMVLAFVEGVLGFQFMHASGNRFVYRSATVMV</sequence>